<dbReference type="NCBIfam" id="TIGR01451">
    <property type="entry name" value="B_ant_repeat"/>
    <property type="match status" value="1"/>
</dbReference>
<feature type="domain" description="DUF7507" evidence="5">
    <location>
        <begin position="232"/>
        <end position="314"/>
    </location>
</feature>
<feature type="chain" id="PRO_5031290424" evidence="2">
    <location>
        <begin position="25"/>
        <end position="784"/>
    </location>
</feature>
<evidence type="ECO:0000259" key="3">
    <source>
        <dbReference type="Pfam" id="PF01345"/>
    </source>
</evidence>
<dbReference type="Pfam" id="PF24595">
    <property type="entry name" value="DUF7619"/>
    <property type="match status" value="1"/>
</dbReference>
<dbReference type="Pfam" id="PF18962">
    <property type="entry name" value="Por_Secre_tail"/>
    <property type="match status" value="1"/>
</dbReference>
<dbReference type="InterPro" id="IPR055353">
    <property type="entry name" value="DUF7619"/>
</dbReference>
<proteinExistence type="predicted"/>
<evidence type="ECO:0000259" key="5">
    <source>
        <dbReference type="Pfam" id="PF24346"/>
    </source>
</evidence>
<dbReference type="InterPro" id="IPR001434">
    <property type="entry name" value="OmcB-like_DUF11"/>
</dbReference>
<dbReference type="Pfam" id="PF24346">
    <property type="entry name" value="DUF7507"/>
    <property type="match status" value="1"/>
</dbReference>
<evidence type="ECO:0000313" key="7">
    <source>
        <dbReference type="EMBL" id="NNT70804.1"/>
    </source>
</evidence>
<dbReference type="AlphaFoldDB" id="A0A7Y3VXM9"/>
<dbReference type="Proteomes" id="UP000536509">
    <property type="component" value="Unassembled WGS sequence"/>
</dbReference>
<feature type="domain" description="DUF7619" evidence="6">
    <location>
        <begin position="562"/>
        <end position="697"/>
    </location>
</feature>
<comment type="caution">
    <text evidence="7">The sequence shown here is derived from an EMBL/GenBank/DDBJ whole genome shotgun (WGS) entry which is preliminary data.</text>
</comment>
<feature type="domain" description="Secretion system C-terminal sorting" evidence="4">
    <location>
        <begin position="715"/>
        <end position="782"/>
    </location>
</feature>
<protein>
    <submittedName>
        <fullName evidence="7">T9SS type A sorting domain-containing protein</fullName>
    </submittedName>
</protein>
<dbReference type="InterPro" id="IPR047589">
    <property type="entry name" value="DUF11_rpt"/>
</dbReference>
<dbReference type="RefSeq" id="WP_171221014.1">
    <property type="nucleotide sequence ID" value="NZ_CP121446.1"/>
</dbReference>
<name>A0A7Y3VXM9_9FLAO</name>
<reference evidence="7 8" key="1">
    <citation type="submission" date="2020-05" db="EMBL/GenBank/DDBJ databases">
        <title>Draft genome of Flavobacterium sp. IMCC34852.</title>
        <authorList>
            <person name="Song J."/>
            <person name="Cho J.-C."/>
        </authorList>
    </citation>
    <scope>NUCLEOTIDE SEQUENCE [LARGE SCALE GENOMIC DNA]</scope>
    <source>
        <strain evidence="7 8">IMCC34852</strain>
    </source>
</reference>
<dbReference type="Pfam" id="PF01345">
    <property type="entry name" value="DUF11"/>
    <property type="match status" value="1"/>
</dbReference>
<organism evidence="7 8">
    <name type="scientific">Flavobacterium rivulicola</name>
    <dbReference type="NCBI Taxonomy" id="2732161"/>
    <lineage>
        <taxon>Bacteria</taxon>
        <taxon>Pseudomonadati</taxon>
        <taxon>Bacteroidota</taxon>
        <taxon>Flavobacteriia</taxon>
        <taxon>Flavobacteriales</taxon>
        <taxon>Flavobacteriaceae</taxon>
        <taxon>Flavobacterium</taxon>
    </lineage>
</organism>
<evidence type="ECO:0000259" key="6">
    <source>
        <dbReference type="Pfam" id="PF24595"/>
    </source>
</evidence>
<dbReference type="EMBL" id="JABEVX010000001">
    <property type="protein sequence ID" value="NNT70804.1"/>
    <property type="molecule type" value="Genomic_DNA"/>
</dbReference>
<gene>
    <name evidence="7" type="ORF">HKT18_01120</name>
</gene>
<dbReference type="InterPro" id="IPR026444">
    <property type="entry name" value="Secre_tail"/>
</dbReference>
<evidence type="ECO:0000256" key="2">
    <source>
        <dbReference type="SAM" id="SignalP"/>
    </source>
</evidence>
<evidence type="ECO:0000256" key="1">
    <source>
        <dbReference type="ARBA" id="ARBA00022729"/>
    </source>
</evidence>
<keyword evidence="1 2" id="KW-0732">Signal</keyword>
<sequence>MGKKYTYLLLLFVFGLFFSQSSYGQMLANNDQGSVTYSNTVQIAIQNVLGNDTLNGIPVTLSDVTFSQISSTTHVTLQPNGSVVVNAGAPTGYYEIFYDVCQIGNPGNCDYAFAYVTVNPVPIVANSDAVTISTGLVVPQIILENVLSNDTLGGIPISISDAYIQQISSTASTYFSIDYSTANVLVISNPPPGIYTLEYYYCINSCTNAFATITVVNSLLTTINSTYQDFNGDGITNVGDVVNYTYSITNIGNTAVSNISITSSEVNINGGPPIPLLNPSANNNTTYTGVHVITQEDINNGSVVVGVQTNGTLSGNPISVTTTDTQSLNIANGVQLNAFIDYNGNGTQENGEPNFLYGSFQYQLNDNGTVHNIISSNGIHYLYETNPTNSYDFGFTINPAYTSQYSVAPASYANVTVANGSGIVTYNFAVTQIPYSDLGINVYGWIPPRPGFDYENYVTYFNYGNQTIASGTVTFTKGSNVSILSVSPSGSTPTAGGFTYNFTNLLPGESRTFAVMMQVPTIPTVNLGDLVTNTASISIPSNDINVNNNSSSLTQTIVGSYDPNDKAESHGPQIQHSTFSTNDYLTYTIRFENTGTAEAINIRVNDVLDADLDETTVRMVTASHPYVLDRVGSNLTWRFDGVNLEPSIPGNSVIGHGYIVFQVKPKPGYIIGDVIPNTANIYFDFNPAIVTNTWTTEFVLQLSNPDFTAMDFEYYPNPVKNSLTLSSETIINNIEIYSVLGQKVKSFKVDGIQTEINLSELNQGLYFIKVTSAGQEKTVKIIKE</sequence>
<keyword evidence="8" id="KW-1185">Reference proteome</keyword>
<dbReference type="NCBIfam" id="TIGR04183">
    <property type="entry name" value="Por_Secre_tail"/>
    <property type="match status" value="1"/>
</dbReference>
<evidence type="ECO:0000259" key="4">
    <source>
        <dbReference type="Pfam" id="PF18962"/>
    </source>
</evidence>
<accession>A0A7Y3VXM9</accession>
<evidence type="ECO:0000313" key="8">
    <source>
        <dbReference type="Proteomes" id="UP000536509"/>
    </source>
</evidence>
<dbReference type="InterPro" id="IPR055354">
    <property type="entry name" value="DUF7507"/>
</dbReference>
<feature type="domain" description="DUF11" evidence="3">
    <location>
        <begin position="458"/>
        <end position="554"/>
    </location>
</feature>
<feature type="signal peptide" evidence="2">
    <location>
        <begin position="1"/>
        <end position="24"/>
    </location>
</feature>